<comment type="caution">
    <text evidence="1">The sequence shown here is derived from an EMBL/GenBank/DDBJ whole genome shotgun (WGS) entry which is preliminary data.</text>
</comment>
<evidence type="ECO:0000313" key="1">
    <source>
        <dbReference type="EMBL" id="GHI36956.1"/>
    </source>
</evidence>
<protein>
    <submittedName>
        <fullName evidence="1">Uncharacterized protein</fullName>
    </submittedName>
</protein>
<gene>
    <name evidence="1" type="ORF">Sviol_13640</name>
</gene>
<organism evidence="1 2">
    <name type="scientific">Streptomyces violascens</name>
    <dbReference type="NCBI Taxonomy" id="67381"/>
    <lineage>
        <taxon>Bacteria</taxon>
        <taxon>Bacillati</taxon>
        <taxon>Actinomycetota</taxon>
        <taxon>Actinomycetes</taxon>
        <taxon>Kitasatosporales</taxon>
        <taxon>Streptomycetaceae</taxon>
        <taxon>Streptomyces</taxon>
    </lineage>
</organism>
<dbReference type="EMBL" id="BNDY01000002">
    <property type="protein sequence ID" value="GHI36956.1"/>
    <property type="molecule type" value="Genomic_DNA"/>
</dbReference>
<accession>A0ABQ3QI43</accession>
<proteinExistence type="predicted"/>
<name>A0ABQ3QI43_9ACTN</name>
<reference evidence="1" key="1">
    <citation type="submission" date="2024-05" db="EMBL/GenBank/DDBJ databases">
        <title>Whole genome shotgun sequence of Streptomyces violascens NBRC 12920.</title>
        <authorList>
            <person name="Komaki H."/>
            <person name="Tamura T."/>
        </authorList>
    </citation>
    <scope>NUCLEOTIDE SEQUENCE</scope>
    <source>
        <strain evidence="1">NBRC 12920</strain>
    </source>
</reference>
<sequence>MLLPSAVLLLIAARADPRRRLVEARVLGVAGAFLALGATIGPTVFVWDLVVAPAVAKPHAYRALLDPEDGHYDRGIGDVRELLRGFGATDVGELSGGGIAFLEVDFPEGLSRQERVRLKEKAAQLPGVEKVELCGASDCW</sequence>
<evidence type="ECO:0000313" key="2">
    <source>
        <dbReference type="Proteomes" id="UP001050808"/>
    </source>
</evidence>
<keyword evidence="2" id="KW-1185">Reference proteome</keyword>
<dbReference type="RefSeq" id="WP_226598849.1">
    <property type="nucleotide sequence ID" value="NZ_BMUA01000004.1"/>
</dbReference>
<dbReference type="Proteomes" id="UP001050808">
    <property type="component" value="Unassembled WGS sequence"/>
</dbReference>